<sequence length="196" mass="21759">MTPNNVLPSQVATQLTNFKGQNALQVKGPTDGEKTMALLKDIDFHNGVIEVSIAGQPMDQAGQAARGFVGVAFRTSTDISKTEIFYLRPTNGRAEEQLRRNHATQYISIPGYPWEKLREETPGKYEAYADMEPGEWIKVKIEVNDEKAKLYLNESSQPTLIVNDLKQGKDLRGSIGLWVGPGTLGHFKDLKLVKAD</sequence>
<protein>
    <recommendedName>
        <fullName evidence="3">3-keto-disaccharide hydrolase domain-containing protein</fullName>
    </recommendedName>
</protein>
<dbReference type="Gene3D" id="2.60.120.560">
    <property type="entry name" value="Exo-inulinase, domain 1"/>
    <property type="match status" value="1"/>
</dbReference>
<keyword evidence="2" id="KW-1185">Reference proteome</keyword>
<dbReference type="EMBL" id="JAUTBA010000001">
    <property type="protein sequence ID" value="MDQ1150997.1"/>
    <property type="molecule type" value="Genomic_DNA"/>
</dbReference>
<evidence type="ECO:0000313" key="1">
    <source>
        <dbReference type="EMBL" id="MDQ1150997.1"/>
    </source>
</evidence>
<evidence type="ECO:0008006" key="3">
    <source>
        <dbReference type="Google" id="ProtNLM"/>
    </source>
</evidence>
<gene>
    <name evidence="1" type="ORF">QE382_002981</name>
</gene>
<dbReference type="Proteomes" id="UP001244640">
    <property type="component" value="Unassembled WGS sequence"/>
</dbReference>
<name>A0ABU0U7Q8_9SPHI</name>
<organism evidence="1 2">
    <name type="scientific">Sphingobacterium zeae</name>
    <dbReference type="NCBI Taxonomy" id="1776859"/>
    <lineage>
        <taxon>Bacteria</taxon>
        <taxon>Pseudomonadati</taxon>
        <taxon>Bacteroidota</taxon>
        <taxon>Sphingobacteriia</taxon>
        <taxon>Sphingobacteriales</taxon>
        <taxon>Sphingobacteriaceae</taxon>
        <taxon>Sphingobacterium</taxon>
    </lineage>
</organism>
<evidence type="ECO:0000313" key="2">
    <source>
        <dbReference type="Proteomes" id="UP001244640"/>
    </source>
</evidence>
<proteinExistence type="predicted"/>
<reference evidence="1 2" key="1">
    <citation type="submission" date="2023-07" db="EMBL/GenBank/DDBJ databases">
        <title>Functional and genomic diversity of the sorghum phyllosphere microbiome.</title>
        <authorList>
            <person name="Shade A."/>
        </authorList>
    </citation>
    <scope>NUCLEOTIDE SEQUENCE [LARGE SCALE GENOMIC DNA]</scope>
    <source>
        <strain evidence="1 2">SORGH_AS_0892</strain>
    </source>
</reference>
<accession>A0ABU0U7Q8</accession>
<comment type="caution">
    <text evidence="1">The sequence shown here is derived from an EMBL/GenBank/DDBJ whole genome shotgun (WGS) entry which is preliminary data.</text>
</comment>
<dbReference type="RefSeq" id="WP_307186548.1">
    <property type="nucleotide sequence ID" value="NZ_JAUTBA010000001.1"/>
</dbReference>